<proteinExistence type="predicted"/>
<gene>
    <name evidence="5 6 7 8" type="primary">LOC106464357</name>
</gene>
<dbReference type="RefSeq" id="XP_022247756.1">
    <property type="nucleotide sequence ID" value="XM_022392048.1"/>
</dbReference>
<evidence type="ECO:0000259" key="3">
    <source>
        <dbReference type="Pfam" id="PF23788"/>
    </source>
</evidence>
<dbReference type="RefSeq" id="XP_022247753.1">
    <property type="nucleotide sequence ID" value="XM_022392045.1"/>
</dbReference>
<dbReference type="RefSeq" id="XP_022247755.1">
    <property type="nucleotide sequence ID" value="XM_022392047.1"/>
</dbReference>
<feature type="region of interest" description="Disordered" evidence="1">
    <location>
        <begin position="526"/>
        <end position="551"/>
    </location>
</feature>
<organism evidence="4 8">
    <name type="scientific">Limulus polyphemus</name>
    <name type="common">Atlantic horseshoe crab</name>
    <dbReference type="NCBI Taxonomy" id="6850"/>
    <lineage>
        <taxon>Eukaryota</taxon>
        <taxon>Metazoa</taxon>
        <taxon>Ecdysozoa</taxon>
        <taxon>Arthropoda</taxon>
        <taxon>Chelicerata</taxon>
        <taxon>Merostomata</taxon>
        <taxon>Xiphosura</taxon>
        <taxon>Limulidae</taxon>
        <taxon>Limulus</taxon>
    </lineage>
</organism>
<feature type="domain" description="EDRF1 TPR repeats region" evidence="2">
    <location>
        <begin position="851"/>
        <end position="1219"/>
    </location>
</feature>
<dbReference type="PANTHER" id="PTHR15000:SF1">
    <property type="entry name" value="ERYTHROID DIFFERENTIATION-RELATED FACTOR 1"/>
    <property type="match status" value="1"/>
</dbReference>
<evidence type="ECO:0000256" key="1">
    <source>
        <dbReference type="SAM" id="MobiDB-lite"/>
    </source>
</evidence>
<feature type="compositionally biased region" description="Polar residues" evidence="1">
    <location>
        <begin position="526"/>
        <end position="535"/>
    </location>
</feature>
<feature type="compositionally biased region" description="Polar residues" evidence="1">
    <location>
        <begin position="666"/>
        <end position="685"/>
    </location>
</feature>
<sequence length="1239" mass="142180">MNCGQEVSNEADIAVKLCVSDEKRTENNEKRSSVSCMYHDDGMKHLVDLVDQSNQEEHKDGEQLKSTYPVSTDVKSLAVVKYTSVEAPYGFLRLSSNTNLNQPPANWLRASTKLHGNQWTFPKTTHSTIFSSFQMANNFTDCVSEVDVISDAENIKKLLKIPYSKSPISMMVHRVGKTILLDDFDIHSHLLRASQKQWEWLRKFYYEHILQSLQEKEKAMMRKNKSRCNLQNKNMFSKFLYYSVTDHTPGQPKNTTIDSSNDQKSEEENHEDHHRPLQPFSQYALSLPDPVVETQEEVLKESHEFLRNVLWNFEDIRMLIGTDMPIFGGGTHPAVSLRLRDTKKPINVLTGLDYWLDNLMCNVPEVVMCYHLDGIVQKYELLKTEEIPQLENSQFSPKVVKDIAQNILSFLKSNATKSGHTYWLFKGKNDDVVKLYDLTTLCDDLMDDPSQNPFKLPVAMLLYKVARNMKESADDRHKEGTICKLLKNCLTLLDGEKQPQVVTSVHYLLSDVYISSDLDPSTIVEQYSSEGSENSHVQEEDSDEDRPTSPSVEVKTLCYPHHYRQFEFQNNKNVPHIVKNWDERCHLSLTHVIEGLNCVYKAFQNSASTRNEMDDVTPRDKGMPGISEEKITMANPYSPIPLHYSPLKGTLELVTQEKNKNKSSDLDGSQHSQSDVDNLRSTKNNEITPLSSNSLLDWKACNKVMLYQKAAQVYCALAEASNRAQKFGQALKEVKLGILCCERAQQLVESYGKDCPQEPLAYHLGLAGDIHLMLPQGSALEAHQEDFLNLGTLDKLVLNFLEKDKIGQLGEYAWAYGWSLDKESNLNLSVQCYQISLNMWSGGRRAGYERLTKRLGNICNELGVFHMNQAIQQWEETGDTSENVTELFNKSFKFLQQGITAFESVSDIQNIALLNSNTGRLMRLNAHVQAPYDSGGGRKEVSQQEQYYHKMAIKYYKKSLDVLRSRDQYQQVWDTVCWELSTAYFSFACLLQDYAPLSLQAQEKVEEEVVSLMMMCLKLCETSNTPPAQQPLYQYRVASINHRLASLYHNSYRNHSTEDLRRKQLRLFADSYYSKSLDGFQDLENFTEFLRVTLERVGLWEHHLQNLTGFSSRLKTLHQILDYMLSAQPVIKELCNEQKTCKLLKSMEKGPDGGGDGNETVTQEEEVLETQKLLTLLDQRLRLVMQSMVKLYSSKGSKFRDSLKKWSRLQTVFTQQAKSMSLQDYLLFVMDKLQDTKEW</sequence>
<evidence type="ECO:0000313" key="4">
    <source>
        <dbReference type="Proteomes" id="UP000694941"/>
    </source>
</evidence>
<accession>A0ABM1SVV0</accession>
<protein>
    <submittedName>
        <fullName evidence="5 6">Erythroid differentiation-related factor 1-like</fullName>
    </submittedName>
</protein>
<feature type="region of interest" description="Disordered" evidence="1">
    <location>
        <begin position="659"/>
        <end position="685"/>
    </location>
</feature>
<evidence type="ECO:0000313" key="7">
    <source>
        <dbReference type="RefSeq" id="XP_022247755.1"/>
    </source>
</evidence>
<feature type="domain" description="EDRF1 N-terminal" evidence="3">
    <location>
        <begin position="301"/>
        <end position="549"/>
    </location>
</feature>
<evidence type="ECO:0000313" key="5">
    <source>
        <dbReference type="RefSeq" id="XP_022247753.1"/>
    </source>
</evidence>
<dbReference type="Pfam" id="PF23723">
    <property type="entry name" value="TPR_EDRF1"/>
    <property type="match status" value="1"/>
</dbReference>
<keyword evidence="4" id="KW-1185">Reference proteome</keyword>
<feature type="compositionally biased region" description="Polar residues" evidence="1">
    <location>
        <begin position="250"/>
        <end position="260"/>
    </location>
</feature>
<feature type="compositionally biased region" description="Basic and acidic residues" evidence="1">
    <location>
        <begin position="261"/>
        <end position="275"/>
    </location>
</feature>
<dbReference type="PANTHER" id="PTHR15000">
    <property type="entry name" value="ERYTHROID DIFFERENTIATION-RELATED FACTOR 1"/>
    <property type="match status" value="1"/>
</dbReference>
<dbReference type="InterPro" id="IPR056583">
    <property type="entry name" value="EDRF1_TPR"/>
</dbReference>
<feature type="region of interest" description="Disordered" evidence="1">
    <location>
        <begin position="250"/>
        <end position="275"/>
    </location>
</feature>
<dbReference type="InterPro" id="IPR056582">
    <property type="entry name" value="EDRF1_N"/>
</dbReference>
<feature type="domain" description="EDRF1 N-terminal" evidence="3">
    <location>
        <begin position="73"/>
        <end position="272"/>
    </location>
</feature>
<reference evidence="5 6" key="1">
    <citation type="submission" date="2025-05" db="UniProtKB">
        <authorList>
            <consortium name="RefSeq"/>
        </authorList>
    </citation>
    <scope>IDENTIFICATION</scope>
    <source>
        <tissue evidence="5 6">Muscle</tissue>
    </source>
</reference>
<dbReference type="GeneID" id="106464357"/>
<evidence type="ECO:0000313" key="6">
    <source>
        <dbReference type="RefSeq" id="XP_022247754.1"/>
    </source>
</evidence>
<evidence type="ECO:0000313" key="8">
    <source>
        <dbReference type="RefSeq" id="XP_022247756.1"/>
    </source>
</evidence>
<name>A0ABM1SVV0_LIMPO</name>
<dbReference type="RefSeq" id="XP_022247754.1">
    <property type="nucleotide sequence ID" value="XM_022392046.1"/>
</dbReference>
<dbReference type="Proteomes" id="UP000694941">
    <property type="component" value="Unplaced"/>
</dbReference>
<evidence type="ECO:0000259" key="2">
    <source>
        <dbReference type="Pfam" id="PF23723"/>
    </source>
</evidence>
<dbReference type="Pfam" id="PF23788">
    <property type="entry name" value="EDRF1_N"/>
    <property type="match status" value="2"/>
</dbReference>